<dbReference type="EMBL" id="CP000471">
    <property type="protein sequence ID" value="ABK43720.1"/>
    <property type="molecule type" value="Genomic_DNA"/>
</dbReference>
<dbReference type="InterPro" id="IPR006975">
    <property type="entry name" value="NifQ"/>
</dbReference>
<keyword evidence="2" id="KW-1185">Reference proteome</keyword>
<organism evidence="1 2">
    <name type="scientific">Magnetococcus marinus (strain ATCC BAA-1437 / JCM 17883 / MC-1)</name>
    <dbReference type="NCBI Taxonomy" id="156889"/>
    <lineage>
        <taxon>Bacteria</taxon>
        <taxon>Pseudomonadati</taxon>
        <taxon>Pseudomonadota</taxon>
        <taxon>Magnetococcia</taxon>
        <taxon>Magnetococcales</taxon>
        <taxon>Magnetococcaceae</taxon>
        <taxon>Magnetococcus</taxon>
    </lineage>
</organism>
<protein>
    <submittedName>
        <fullName evidence="1">NifQ family protein</fullName>
    </submittedName>
</protein>
<dbReference type="HOGENOM" id="CLU_094545_2_0_5"/>
<dbReference type="GO" id="GO:0030151">
    <property type="term" value="F:molybdenum ion binding"/>
    <property type="evidence" value="ECO:0007669"/>
    <property type="project" value="InterPro"/>
</dbReference>
<dbReference type="AlphaFoldDB" id="A0L6X7"/>
<dbReference type="Pfam" id="PF04891">
    <property type="entry name" value="NifQ"/>
    <property type="match status" value="1"/>
</dbReference>
<proteinExistence type="predicted"/>
<reference evidence="1 2" key="2">
    <citation type="journal article" date="2012" name="Int. J. Syst. Evol. Microbiol.">
        <title>Magnetococcus marinus gen. nov., sp. nov., a marine, magnetotactic bacterium that represents a novel lineage (Magnetococcaceae fam. nov.; Magnetococcales ord. nov.) at the base of the Alphaproteobacteria.</title>
        <authorList>
            <person name="Bazylinski D.A."/>
            <person name="Williams T.J."/>
            <person name="Lefevre C.T."/>
            <person name="Berg R.J."/>
            <person name="Zhang C.L."/>
            <person name="Bowser S.S."/>
            <person name="Dean A.J."/>
            <person name="Beveridge T.J."/>
        </authorList>
    </citation>
    <scope>NUCLEOTIDE SEQUENCE [LARGE SCALE GENOMIC DNA]</scope>
    <source>
        <strain evidence="2">ATCC BAA-1437 / JCM 17883 / MC-1</strain>
    </source>
</reference>
<accession>A0L6X7</accession>
<dbReference type="KEGG" id="mgm:Mmc1_1209"/>
<dbReference type="STRING" id="156889.Mmc1_1209"/>
<reference evidence="2" key="1">
    <citation type="journal article" date="2009" name="Appl. Environ. Microbiol.">
        <title>Complete genome sequence of the chemolithoautotrophic marine magnetotactic coccus strain MC-1.</title>
        <authorList>
            <person name="Schubbe S."/>
            <person name="Williams T.J."/>
            <person name="Xie G."/>
            <person name="Kiss H.E."/>
            <person name="Brettin T.S."/>
            <person name="Martinez D."/>
            <person name="Ross C.A."/>
            <person name="Schuler D."/>
            <person name="Cox B.L."/>
            <person name="Nealson K.H."/>
            <person name="Bazylinski D.A."/>
        </authorList>
    </citation>
    <scope>NUCLEOTIDE SEQUENCE [LARGE SCALE GENOMIC DNA]</scope>
    <source>
        <strain evidence="2">ATCC BAA-1437 / JCM 17883 / MC-1</strain>
    </source>
</reference>
<evidence type="ECO:0000313" key="1">
    <source>
        <dbReference type="EMBL" id="ABK43720.1"/>
    </source>
</evidence>
<dbReference type="eggNOG" id="ENOG50327FW">
    <property type="taxonomic scope" value="Bacteria"/>
</dbReference>
<sequence>MAYIAMQQTMEGTAPFGMGMSPLLSRLKLHHAGLPNGGYLLEMLSSASANSGAMPRYLGLNQADFEALMAAHFPGLEGHLCDALGWQTPVDRSRQDEIDELLELLGSHADHSLPGGQGDAMAHILAAGCLGHNHLWEDLGLWSRQRLSSLILTNFPRLSAKNDRNMKWKRFFYKQLCEQEGVYTCRAPSCAVCGDYALCFGPEM</sequence>
<name>A0L6X7_MAGMM</name>
<dbReference type="Proteomes" id="UP000002586">
    <property type="component" value="Chromosome"/>
</dbReference>
<dbReference type="GO" id="GO:0009399">
    <property type="term" value="P:nitrogen fixation"/>
    <property type="evidence" value="ECO:0007669"/>
    <property type="project" value="InterPro"/>
</dbReference>
<gene>
    <name evidence="1" type="ordered locus">Mmc1_1209</name>
</gene>
<evidence type="ECO:0000313" key="2">
    <source>
        <dbReference type="Proteomes" id="UP000002586"/>
    </source>
</evidence>
<dbReference type="RefSeq" id="WP_011712875.1">
    <property type="nucleotide sequence ID" value="NC_008576.1"/>
</dbReference>